<sequence>MENEYAKHEDNYLDIYQSKGYTAGFHFKEGHLIGNESSETYQPEDLHIVAEHRYEGMSNPSDMSILYVVETNKGEKGTMLLGYGPNADLELSEFFNAIPKSQISDKANINLDDSK</sequence>
<dbReference type="AlphaFoldDB" id="A0A368ZH46"/>
<dbReference type="Proteomes" id="UP000253436">
    <property type="component" value="Unassembled WGS sequence"/>
</dbReference>
<gene>
    <name evidence="1" type="ORF">DFQ08_103172</name>
</gene>
<keyword evidence="2" id="KW-1185">Reference proteome</keyword>
<evidence type="ECO:0000313" key="2">
    <source>
        <dbReference type="Proteomes" id="UP000253436"/>
    </source>
</evidence>
<evidence type="ECO:0008006" key="3">
    <source>
        <dbReference type="Google" id="ProtNLM"/>
    </source>
</evidence>
<reference evidence="1 2" key="1">
    <citation type="submission" date="2018-07" db="EMBL/GenBank/DDBJ databases">
        <title>Genomic Encyclopedia of Type Strains, Phase III (KMG-III): the genomes of soil and plant-associated and newly described type strains.</title>
        <authorList>
            <person name="Whitman W."/>
        </authorList>
    </citation>
    <scope>NUCLEOTIDE SEQUENCE [LARGE SCALE GENOMIC DNA]</scope>
    <source>
        <strain evidence="1 2">CECT 7958</strain>
    </source>
</reference>
<evidence type="ECO:0000313" key="1">
    <source>
        <dbReference type="EMBL" id="RCW91344.1"/>
    </source>
</evidence>
<comment type="caution">
    <text evidence="1">The sequence shown here is derived from an EMBL/GenBank/DDBJ whole genome shotgun (WGS) entry which is preliminary data.</text>
</comment>
<organism evidence="1 2">
    <name type="scientific">Winogradskyella arenosi</name>
    <dbReference type="NCBI Taxonomy" id="533325"/>
    <lineage>
        <taxon>Bacteria</taxon>
        <taxon>Pseudomonadati</taxon>
        <taxon>Bacteroidota</taxon>
        <taxon>Flavobacteriia</taxon>
        <taxon>Flavobacteriales</taxon>
        <taxon>Flavobacteriaceae</taxon>
        <taxon>Winogradskyella</taxon>
    </lineage>
</organism>
<accession>A0A368ZH46</accession>
<proteinExistence type="predicted"/>
<dbReference type="OrthoDB" id="8418771at2"/>
<protein>
    <recommendedName>
        <fullName evidence="3">Phosphoribosylpyrophosphate synthetase</fullName>
    </recommendedName>
</protein>
<dbReference type="RefSeq" id="WP_114309861.1">
    <property type="nucleotide sequence ID" value="NZ_QPJO01000003.1"/>
</dbReference>
<name>A0A368ZH46_9FLAO</name>
<dbReference type="EMBL" id="QPJO01000003">
    <property type="protein sequence ID" value="RCW91344.1"/>
    <property type="molecule type" value="Genomic_DNA"/>
</dbReference>